<comment type="caution">
    <text evidence="3">The sequence shown here is derived from an EMBL/GenBank/DDBJ whole genome shotgun (WGS) entry which is preliminary data.</text>
</comment>
<feature type="coiled-coil region" evidence="1">
    <location>
        <begin position="275"/>
        <end position="351"/>
    </location>
</feature>
<evidence type="ECO:0000256" key="1">
    <source>
        <dbReference type="SAM" id="Coils"/>
    </source>
</evidence>
<feature type="region of interest" description="Disordered" evidence="2">
    <location>
        <begin position="494"/>
        <end position="515"/>
    </location>
</feature>
<dbReference type="AlphaFoldDB" id="A0A318H0J6"/>
<evidence type="ECO:0000313" key="4">
    <source>
        <dbReference type="Proteomes" id="UP000247811"/>
    </source>
</evidence>
<gene>
    <name evidence="3" type="ORF">C7444_107106</name>
</gene>
<accession>A0A318H0J6</accession>
<protein>
    <submittedName>
        <fullName evidence="3">Uncharacterized protein involved in exopolysaccharide biosynthesis</fullName>
    </submittedName>
</protein>
<dbReference type="InterPro" id="IPR027417">
    <property type="entry name" value="P-loop_NTPase"/>
</dbReference>
<proteinExistence type="predicted"/>
<evidence type="ECO:0000256" key="2">
    <source>
        <dbReference type="SAM" id="MobiDB-lite"/>
    </source>
</evidence>
<dbReference type="PANTHER" id="PTHR32309">
    <property type="entry name" value="TYROSINE-PROTEIN KINASE"/>
    <property type="match status" value="1"/>
</dbReference>
<keyword evidence="1" id="KW-0175">Coiled coil</keyword>
<dbReference type="Gene3D" id="3.40.50.300">
    <property type="entry name" value="P-loop containing nucleotide triphosphate hydrolases"/>
    <property type="match status" value="1"/>
</dbReference>
<dbReference type="SUPFAM" id="SSF52540">
    <property type="entry name" value="P-loop containing nucleoside triphosphate hydrolases"/>
    <property type="match status" value="1"/>
</dbReference>
<dbReference type="InterPro" id="IPR050445">
    <property type="entry name" value="Bact_polysacc_biosynth/exp"/>
</dbReference>
<sequence>MTCVANVTDARDLFVSGAVPAPVQPAFTLRDGLHLLFKHGRLIAGCTALVTALVWTGAAMQPRPYVGTAKLWIKTEQQAIPAFLTGIAAYRDSVAPDPVNRKIETEMELLLSRDNAEQVIRQLKIRPNQLVRSPLQVIGDQLPALPLPLAGRTPAHDESSQQQALIDSFIKSFRIEPLRSKGADTTSNVLEIRFSATDADLVPAAVNSLLQHYIEQASSHNRQLGQATFELLEARAEEARRDLAESERAMVGFLAAQGDRVSRAGGGGTPGSQVVASMQSQNSDLKQRLDDLRQIYTEEAQNVKALDRSISTLQERLRREVRANAEADAELARLERRRSLAQERFVELRKRLDQIDIYLQVNPSEAESRVVTQRPERPTLPDGKQRQLALVLGPLAGLLLGLALAALRQMGDRRIETPEELARWLGLNTLAAVPVLSPDRPVAHQLDRADGRDSPRTLDPRALVEQEEARARVLAEGVSLLPDTEDLHRQAREPHSLVAGGTLSPDAPDSRSPAGRDVLADVARQPRPVQHASDRGLLMHRLALRVREALPRSGHGRILVVASARPGEGKSVIARSLAKRLMQQQGGRVLLIDGSAEAPAGHAGSRGAGKPGFFDLLRHAGTRAAAIASRSDDRLHLLPAGQGVAGSLLFHEAAVHELFGKLRERYRWTVVDAGTLAQIGCLGAQADGVLLVVDADSTRREVVRGALDTARLPAGRLLGAVLNRRPQYVPAWAYRHWL</sequence>
<dbReference type="PANTHER" id="PTHR32309:SF31">
    <property type="entry name" value="CAPSULAR EXOPOLYSACCHARIDE FAMILY"/>
    <property type="match status" value="1"/>
</dbReference>
<dbReference type="EMBL" id="QJJS01000007">
    <property type="protein sequence ID" value="PXW96200.1"/>
    <property type="molecule type" value="Genomic_DNA"/>
</dbReference>
<evidence type="ECO:0000313" key="3">
    <source>
        <dbReference type="EMBL" id="PXW96200.1"/>
    </source>
</evidence>
<dbReference type="Proteomes" id="UP000247811">
    <property type="component" value="Unassembled WGS sequence"/>
</dbReference>
<name>A0A318H0J6_9BURK</name>
<keyword evidence="4" id="KW-1185">Reference proteome</keyword>
<organism evidence="3 4">
    <name type="scientific">Sphaerotilus hippei</name>
    <dbReference type="NCBI Taxonomy" id="744406"/>
    <lineage>
        <taxon>Bacteria</taxon>
        <taxon>Pseudomonadati</taxon>
        <taxon>Pseudomonadota</taxon>
        <taxon>Betaproteobacteria</taxon>
        <taxon>Burkholderiales</taxon>
        <taxon>Sphaerotilaceae</taxon>
        <taxon>Sphaerotilus</taxon>
    </lineage>
</organism>
<reference evidence="3 4" key="1">
    <citation type="submission" date="2018-05" db="EMBL/GenBank/DDBJ databases">
        <title>Genomic Encyclopedia of Type Strains, Phase IV (KMG-IV): sequencing the most valuable type-strain genomes for metagenomic binning, comparative biology and taxonomic classification.</title>
        <authorList>
            <person name="Goeker M."/>
        </authorList>
    </citation>
    <scope>NUCLEOTIDE SEQUENCE [LARGE SCALE GENOMIC DNA]</scope>
    <source>
        <strain evidence="3 4">DSM 566</strain>
    </source>
</reference>